<dbReference type="PANTHER" id="PTHR21661:SF35">
    <property type="entry name" value="EPOXIDE HYDROLASE"/>
    <property type="match status" value="1"/>
</dbReference>
<protein>
    <submittedName>
        <fullName evidence="5">Epoxide hydrolase 1</fullName>
    </submittedName>
</protein>
<proteinExistence type="inferred from homology"/>
<dbReference type="PANTHER" id="PTHR21661">
    <property type="entry name" value="EPOXIDE HYDROLASE 1-RELATED"/>
    <property type="match status" value="1"/>
</dbReference>
<evidence type="ECO:0000259" key="4">
    <source>
        <dbReference type="Pfam" id="PF06441"/>
    </source>
</evidence>
<dbReference type="InterPro" id="IPR016292">
    <property type="entry name" value="Epoxide_hydrolase"/>
</dbReference>
<dbReference type="Proteomes" id="UP000824010">
    <property type="component" value="Chromosome"/>
</dbReference>
<dbReference type="RefSeq" id="WP_217867343.1">
    <property type="nucleotide sequence ID" value="NZ_CP077077.1"/>
</dbReference>
<evidence type="ECO:0000313" key="5">
    <source>
        <dbReference type="EMBL" id="QXH56092.1"/>
    </source>
</evidence>
<evidence type="ECO:0000256" key="2">
    <source>
        <dbReference type="ARBA" id="ARBA00022797"/>
    </source>
</evidence>
<organism evidence="5 6">
    <name type="scientific">Pseudomonas maumuensis</name>
    <dbReference type="NCBI Taxonomy" id="2842354"/>
    <lineage>
        <taxon>Bacteria</taxon>
        <taxon>Pseudomonadati</taxon>
        <taxon>Pseudomonadota</taxon>
        <taxon>Gammaproteobacteria</taxon>
        <taxon>Pseudomonadales</taxon>
        <taxon>Pseudomonadaceae</taxon>
        <taxon>Pseudomonas</taxon>
    </lineage>
</organism>
<dbReference type="PIRSF" id="PIRSF001112">
    <property type="entry name" value="Epoxide_hydrolase"/>
    <property type="match status" value="1"/>
</dbReference>
<evidence type="ECO:0000256" key="1">
    <source>
        <dbReference type="ARBA" id="ARBA00010088"/>
    </source>
</evidence>
<dbReference type="GO" id="GO:0016787">
    <property type="term" value="F:hydrolase activity"/>
    <property type="evidence" value="ECO:0007669"/>
    <property type="project" value="UniProtKB-KW"/>
</dbReference>
<keyword evidence="3 5" id="KW-0378">Hydrolase</keyword>
<keyword evidence="2" id="KW-0058">Aromatic hydrocarbons catabolism</keyword>
<evidence type="ECO:0000313" key="6">
    <source>
        <dbReference type="Proteomes" id="UP000824010"/>
    </source>
</evidence>
<accession>A0ABX8NIX9</accession>
<dbReference type="EMBL" id="CP077077">
    <property type="protein sequence ID" value="QXH56092.1"/>
    <property type="molecule type" value="Genomic_DNA"/>
</dbReference>
<sequence length="396" mass="45380">MSITPNSPVLEPFRVEVPQAALDDLRQRLSAIRWADRELVDDWSQGVPLQAARELIEHWLERYDWRRFESRINRFEQFRTRIDGVAIHFIHARSPHAGALPILLTHGWPGSVVEFLDVIERLTDPVRFGGRAEDAFDVVVPSIPGYGFSDKPTDLGWNPQRIARAWTVLMNERLGYRRWVAQGGDWGSAITHALASQRPEGLLAAHVNLLLVVPEQAPEQPSEDERQALRDVDFYLDQMSGYADQMNTRPQTIGYALNDSPLALAMWMYEKFWEWTDNRGRPEDALSRDQMLDDISLYWFTGTGASSARLYWEGVGSTIRDRSFFSAVRASDQPIGLPMAASVFPAETFRPPRAWAEAAYEKLFYWNEVEKGGHFAAFEQPQLFAEELWRAFAPIR</sequence>
<feature type="domain" description="Epoxide hydrolase N-terminal" evidence="4">
    <location>
        <begin position="11"/>
        <end position="115"/>
    </location>
</feature>
<dbReference type="Pfam" id="PF06441">
    <property type="entry name" value="EHN"/>
    <property type="match status" value="1"/>
</dbReference>
<dbReference type="InterPro" id="IPR010497">
    <property type="entry name" value="Epoxide_hydro_N"/>
</dbReference>
<evidence type="ECO:0000256" key="3">
    <source>
        <dbReference type="ARBA" id="ARBA00022801"/>
    </source>
</evidence>
<gene>
    <name evidence="5" type="ORF">KSS90_22655</name>
</gene>
<keyword evidence="6" id="KW-1185">Reference proteome</keyword>
<comment type="similarity">
    <text evidence="1">Belongs to the peptidase S33 family.</text>
</comment>
<name>A0ABX8NIX9_9PSED</name>
<reference evidence="5 6" key="1">
    <citation type="journal article" date="2021" name="Microorganisms">
        <title>The Ever-Expanding Pseudomonas Genus: Description of 43 New Species and Partition of the Pseudomonas putida Group.</title>
        <authorList>
            <person name="Girard L."/>
            <person name="Lood C."/>
            <person name="Hofte M."/>
            <person name="Vandamme P."/>
            <person name="Rokni-Zadeh H."/>
            <person name="van Noort V."/>
            <person name="Lavigne R."/>
            <person name="De Mot R."/>
        </authorList>
    </citation>
    <scope>NUCLEOTIDE SEQUENCE [LARGE SCALE GENOMIC DNA]</scope>
    <source>
        <strain evidence="5 6">COW77</strain>
    </source>
</reference>